<dbReference type="Proteomes" id="UP001060895">
    <property type="component" value="Unassembled WGS sequence"/>
</dbReference>
<accession>A0ABQ0P1L6</accession>
<comment type="caution">
    <text evidence="2">The sequence shown here is derived from an EMBL/GenBank/DDBJ whole genome shotgun (WGS) entry which is preliminary data.</text>
</comment>
<evidence type="ECO:0000256" key="1">
    <source>
        <dbReference type="SAM" id="Phobius"/>
    </source>
</evidence>
<protein>
    <submittedName>
        <fullName evidence="2">Uncharacterized protein</fullName>
    </submittedName>
</protein>
<dbReference type="EMBL" id="BAQP01000003">
    <property type="protein sequence ID" value="GBQ18768.1"/>
    <property type="molecule type" value="Genomic_DNA"/>
</dbReference>
<gene>
    <name evidence="2" type="ORF">AA12717_0032</name>
</gene>
<keyword evidence="1" id="KW-1133">Transmembrane helix</keyword>
<keyword evidence="1" id="KW-0472">Membrane</keyword>
<proteinExistence type="predicted"/>
<keyword evidence="3" id="KW-1185">Reference proteome</keyword>
<feature type="transmembrane region" description="Helical" evidence="1">
    <location>
        <begin position="30"/>
        <end position="47"/>
    </location>
</feature>
<organism evidence="2 3">
    <name type="scientific">Gluconacetobacter sacchari DSM 12717</name>
    <dbReference type="NCBI Taxonomy" id="1307940"/>
    <lineage>
        <taxon>Bacteria</taxon>
        <taxon>Pseudomonadati</taxon>
        <taxon>Pseudomonadota</taxon>
        <taxon>Alphaproteobacteria</taxon>
        <taxon>Acetobacterales</taxon>
        <taxon>Acetobacteraceae</taxon>
        <taxon>Gluconacetobacter</taxon>
    </lineage>
</organism>
<evidence type="ECO:0000313" key="2">
    <source>
        <dbReference type="EMBL" id="GBQ18768.1"/>
    </source>
</evidence>
<keyword evidence="1" id="KW-0812">Transmembrane</keyword>
<evidence type="ECO:0000313" key="3">
    <source>
        <dbReference type="Proteomes" id="UP001060895"/>
    </source>
</evidence>
<sequence length="59" mass="6069">MGYSSVMNLAVALAILPVFSFVTDQSLGVSIVMFGVLVLSVTAMLFLKGGTNGKGTITT</sequence>
<reference evidence="2" key="1">
    <citation type="submission" date="2013-04" db="EMBL/GenBank/DDBJ databases">
        <title>The genome sequencing project of 58 acetic acid bacteria.</title>
        <authorList>
            <person name="Okamoto-Kainuma A."/>
            <person name="Ishikawa M."/>
            <person name="Umino S."/>
            <person name="Koizumi Y."/>
            <person name="Shiwa Y."/>
            <person name="Yoshikawa H."/>
            <person name="Matsutani M."/>
            <person name="Matsushita K."/>
        </authorList>
    </citation>
    <scope>NUCLEOTIDE SEQUENCE</scope>
    <source>
        <strain evidence="2">DSM 12717</strain>
    </source>
</reference>
<name>A0ABQ0P1L6_9PROT</name>